<name>A0A9J5XSP5_SOLCO</name>
<organism evidence="1 2">
    <name type="scientific">Solanum commersonii</name>
    <name type="common">Commerson's wild potato</name>
    <name type="synonym">Commerson's nightshade</name>
    <dbReference type="NCBI Taxonomy" id="4109"/>
    <lineage>
        <taxon>Eukaryota</taxon>
        <taxon>Viridiplantae</taxon>
        <taxon>Streptophyta</taxon>
        <taxon>Embryophyta</taxon>
        <taxon>Tracheophyta</taxon>
        <taxon>Spermatophyta</taxon>
        <taxon>Magnoliopsida</taxon>
        <taxon>eudicotyledons</taxon>
        <taxon>Gunneridae</taxon>
        <taxon>Pentapetalae</taxon>
        <taxon>asterids</taxon>
        <taxon>lamiids</taxon>
        <taxon>Solanales</taxon>
        <taxon>Solanaceae</taxon>
        <taxon>Solanoideae</taxon>
        <taxon>Solaneae</taxon>
        <taxon>Solanum</taxon>
    </lineage>
</organism>
<protein>
    <submittedName>
        <fullName evidence="1">Uncharacterized protein</fullName>
    </submittedName>
</protein>
<sequence length="196" mass="22641">MPANKAFPRYICFLITEKSLRANDAWVKTWWIIGLSLYPSPSKYKVFVYGRVRTLICDLTQTSHLALTTRPMPWELPLAYNIQASLLDLGQATEKGNTTLLYLPLIWKNTTEYHSLRNNVIKGRVHRRPKTLPVHMASVTRRLSRIYGKYSATKLASELEMLTDLLSSSKSSIRSLELFKLKTDWDGENRTQAFFQ</sequence>
<proteinExistence type="predicted"/>
<accession>A0A9J5XSP5</accession>
<dbReference type="EMBL" id="JACXVP010000008">
    <property type="protein sequence ID" value="KAG5591209.1"/>
    <property type="molecule type" value="Genomic_DNA"/>
</dbReference>
<gene>
    <name evidence="1" type="ORF">H5410_041723</name>
</gene>
<reference evidence="1 2" key="1">
    <citation type="submission" date="2020-09" db="EMBL/GenBank/DDBJ databases">
        <title>De no assembly of potato wild relative species, Solanum commersonii.</title>
        <authorList>
            <person name="Cho K."/>
        </authorList>
    </citation>
    <scope>NUCLEOTIDE SEQUENCE [LARGE SCALE GENOMIC DNA]</scope>
    <source>
        <strain evidence="1">LZ3.2</strain>
        <tissue evidence="1">Leaf</tissue>
    </source>
</reference>
<keyword evidence="2" id="KW-1185">Reference proteome</keyword>
<comment type="caution">
    <text evidence="1">The sequence shown here is derived from an EMBL/GenBank/DDBJ whole genome shotgun (WGS) entry which is preliminary data.</text>
</comment>
<dbReference type="AlphaFoldDB" id="A0A9J5XSP5"/>
<evidence type="ECO:0000313" key="1">
    <source>
        <dbReference type="EMBL" id="KAG5591209.1"/>
    </source>
</evidence>
<dbReference type="Proteomes" id="UP000824120">
    <property type="component" value="Chromosome 8"/>
</dbReference>
<evidence type="ECO:0000313" key="2">
    <source>
        <dbReference type="Proteomes" id="UP000824120"/>
    </source>
</evidence>